<dbReference type="EMBL" id="GG738874">
    <property type="protein sequence ID" value="EFC43388.1"/>
    <property type="molecule type" value="Genomic_DNA"/>
</dbReference>
<feature type="domain" description="ADF-H" evidence="9">
    <location>
        <begin position="229"/>
        <end position="370"/>
    </location>
</feature>
<feature type="domain" description="ADF-H" evidence="9">
    <location>
        <begin position="19"/>
        <end position="165"/>
    </location>
</feature>
<keyword evidence="5" id="KW-0009">Actin-binding</keyword>
<dbReference type="VEuPathDB" id="AmoebaDB:NAEGRDRAFT_58328"/>
<dbReference type="PANTHER" id="PTHR13759:SF1">
    <property type="entry name" value="TWINFILIN"/>
    <property type="match status" value="1"/>
</dbReference>
<dbReference type="FunCoup" id="D2VIP7">
    <property type="interactions" value="170"/>
</dbReference>
<proteinExistence type="inferred from homology"/>
<dbReference type="PROSITE" id="PS51263">
    <property type="entry name" value="ADF_H"/>
    <property type="match status" value="2"/>
</dbReference>
<dbReference type="GO" id="GO:0030042">
    <property type="term" value="P:actin filament depolymerization"/>
    <property type="evidence" value="ECO:0007669"/>
    <property type="project" value="TreeGrafter"/>
</dbReference>
<comment type="similarity">
    <text evidence="2">Belongs to the actin-binding proteins ADF family. Twinfilin subfamily.</text>
</comment>
<dbReference type="RefSeq" id="XP_002676132.1">
    <property type="nucleotide sequence ID" value="XM_002676086.1"/>
</dbReference>
<protein>
    <submittedName>
        <fullName evidence="10">Uncharacterized protein AM4</fullName>
    </submittedName>
</protein>
<evidence type="ECO:0000256" key="3">
    <source>
        <dbReference type="ARBA" id="ARBA00022490"/>
    </source>
</evidence>
<dbReference type="GO" id="GO:0003785">
    <property type="term" value="F:actin monomer binding"/>
    <property type="evidence" value="ECO:0007669"/>
    <property type="project" value="TreeGrafter"/>
</dbReference>
<keyword evidence="11" id="KW-1185">Reference proteome</keyword>
<evidence type="ECO:0000256" key="7">
    <source>
        <dbReference type="ARBA" id="ARBA00038532"/>
    </source>
</evidence>
<evidence type="ECO:0000256" key="4">
    <source>
        <dbReference type="ARBA" id="ARBA00022737"/>
    </source>
</evidence>
<dbReference type="KEGG" id="ngr:NAEGRDRAFT_58328"/>
<feature type="compositionally biased region" description="Basic and acidic residues" evidence="8">
    <location>
        <begin position="195"/>
        <end position="205"/>
    </location>
</feature>
<dbReference type="AlphaFoldDB" id="D2VIP7"/>
<comment type="subcellular location">
    <subcellularLocation>
        <location evidence="1">Cytoplasm</location>
        <location evidence="1">Cytoskeleton</location>
    </subcellularLocation>
</comment>
<name>D2VIP7_NAEGR</name>
<evidence type="ECO:0000256" key="8">
    <source>
        <dbReference type="SAM" id="MobiDB-lite"/>
    </source>
</evidence>
<dbReference type="InterPro" id="IPR029006">
    <property type="entry name" value="ADF-H/Gelsolin-like_dom_sf"/>
</dbReference>
<keyword evidence="4" id="KW-0677">Repeat</keyword>
<evidence type="ECO:0000313" key="10">
    <source>
        <dbReference type="EMBL" id="EFC43388.1"/>
    </source>
</evidence>
<dbReference type="Pfam" id="PF00241">
    <property type="entry name" value="Cofilin_ADF"/>
    <property type="match status" value="2"/>
</dbReference>
<dbReference type="GO" id="GO:0051016">
    <property type="term" value="P:barbed-end actin filament capping"/>
    <property type="evidence" value="ECO:0007669"/>
    <property type="project" value="TreeGrafter"/>
</dbReference>
<dbReference type="InterPro" id="IPR002108">
    <property type="entry name" value="ADF-H"/>
</dbReference>
<keyword evidence="3" id="KW-0963">Cytoplasm</keyword>
<feature type="region of interest" description="Disordered" evidence="8">
    <location>
        <begin position="195"/>
        <end position="230"/>
    </location>
</feature>
<evidence type="ECO:0000259" key="9">
    <source>
        <dbReference type="PROSITE" id="PS51263"/>
    </source>
</evidence>
<dbReference type="STRING" id="5762.D2VIP7"/>
<keyword evidence="6" id="KW-0206">Cytoskeleton</keyword>
<evidence type="ECO:0000256" key="1">
    <source>
        <dbReference type="ARBA" id="ARBA00004245"/>
    </source>
</evidence>
<dbReference type="Gene3D" id="3.40.20.10">
    <property type="entry name" value="Severin"/>
    <property type="match status" value="2"/>
</dbReference>
<organism evidence="11">
    <name type="scientific">Naegleria gruberi</name>
    <name type="common">Amoeba</name>
    <dbReference type="NCBI Taxonomy" id="5762"/>
    <lineage>
        <taxon>Eukaryota</taxon>
        <taxon>Discoba</taxon>
        <taxon>Heterolobosea</taxon>
        <taxon>Tetramitia</taxon>
        <taxon>Eutetramitia</taxon>
        <taxon>Vahlkampfiidae</taxon>
        <taxon>Naegleria</taxon>
    </lineage>
</organism>
<dbReference type="GO" id="GO:0005737">
    <property type="term" value="C:cytoplasm"/>
    <property type="evidence" value="ECO:0007669"/>
    <property type="project" value="TreeGrafter"/>
</dbReference>
<dbReference type="GO" id="GO:0051015">
    <property type="term" value="F:actin filament binding"/>
    <property type="evidence" value="ECO:0007669"/>
    <property type="project" value="TreeGrafter"/>
</dbReference>
<accession>D2VIP7</accession>
<feature type="region of interest" description="Disordered" evidence="8">
    <location>
        <begin position="375"/>
        <end position="398"/>
    </location>
</feature>
<sequence>MAKTGIELTNEALSAFLRAKSASDSVLSSSSSSVAFTEQDKIRWIKVRILLDHEPPIMDLVETHPLSDISSDYNAMSESVAKKPLAPCYFFFRLDTTVSDQNQNYEWLLIWYVPERAKVREKMLYSSSMAGLKAQIGFSNSLYGANIWAGDYHTVCVDDLKYQNFSFVHKSQRHIHDIELYTEQERQKLMEEKEAFDQIEKDAESKSPTTQPTSSSSSDSGSSGGASRGVSFPFEESAKRALSNLEKGTSLMVVLKIDTEKEIIVLSNERTGNNAISVEELKENISDSEPRYIFFHFQYEHEENQGNSGKTVFIYSCPTKSKVKQRMLASASKGHVVQTATSSGVLKLEASLEISDVEDLTHEFLVKYIHPPKSDSSLKFSKPKRAGRGTARVAKIEE</sequence>
<dbReference type="Proteomes" id="UP000006671">
    <property type="component" value="Unassembled WGS sequence"/>
</dbReference>
<dbReference type="CDD" id="cd11284">
    <property type="entry name" value="ADF_Twf-C_like"/>
    <property type="match status" value="1"/>
</dbReference>
<dbReference type="SUPFAM" id="SSF55753">
    <property type="entry name" value="Actin depolymerizing proteins"/>
    <property type="match status" value="2"/>
</dbReference>
<dbReference type="InterPro" id="IPR028458">
    <property type="entry name" value="Twinfilin"/>
</dbReference>
<dbReference type="FunFam" id="3.40.20.10:FF:000007">
    <property type="entry name" value="Twinfilin-1 isoform 1"/>
    <property type="match status" value="1"/>
</dbReference>
<dbReference type="PANTHER" id="PTHR13759">
    <property type="entry name" value="TWINFILIN"/>
    <property type="match status" value="1"/>
</dbReference>
<gene>
    <name evidence="10" type="primary">AM4</name>
    <name evidence="10" type="ORF">NAEGRDRAFT_58328</name>
</gene>
<comment type="subunit">
    <text evidence="7">Interacts with G-actin; ADP-actin form.</text>
</comment>
<dbReference type="eggNOG" id="KOG1747">
    <property type="taxonomic scope" value="Eukaryota"/>
</dbReference>
<dbReference type="InParanoid" id="D2VIP7"/>
<dbReference type="SMART" id="SM00102">
    <property type="entry name" value="ADF"/>
    <property type="match status" value="2"/>
</dbReference>
<evidence type="ECO:0000256" key="6">
    <source>
        <dbReference type="ARBA" id="ARBA00023212"/>
    </source>
</evidence>
<evidence type="ECO:0000256" key="2">
    <source>
        <dbReference type="ARBA" id="ARBA00009557"/>
    </source>
</evidence>
<dbReference type="OrthoDB" id="10006997at2759"/>
<dbReference type="GeneID" id="8861987"/>
<evidence type="ECO:0000256" key="5">
    <source>
        <dbReference type="ARBA" id="ARBA00023203"/>
    </source>
</evidence>
<dbReference type="OMA" id="AMTHQTG"/>
<evidence type="ECO:0000313" key="11">
    <source>
        <dbReference type="Proteomes" id="UP000006671"/>
    </source>
</evidence>
<dbReference type="GO" id="GO:0005884">
    <property type="term" value="C:actin filament"/>
    <property type="evidence" value="ECO:0007669"/>
    <property type="project" value="TreeGrafter"/>
</dbReference>
<reference evidence="10 11" key="1">
    <citation type="journal article" date="2010" name="Cell">
        <title>The genome of Naegleria gruberi illuminates early eukaryotic versatility.</title>
        <authorList>
            <person name="Fritz-Laylin L.K."/>
            <person name="Prochnik S.E."/>
            <person name="Ginger M.L."/>
            <person name="Dacks J.B."/>
            <person name="Carpenter M.L."/>
            <person name="Field M.C."/>
            <person name="Kuo A."/>
            <person name="Paredez A."/>
            <person name="Chapman J."/>
            <person name="Pham J."/>
            <person name="Shu S."/>
            <person name="Neupane R."/>
            <person name="Cipriano M."/>
            <person name="Mancuso J."/>
            <person name="Tu H."/>
            <person name="Salamov A."/>
            <person name="Lindquist E."/>
            <person name="Shapiro H."/>
            <person name="Lucas S."/>
            <person name="Grigoriev I.V."/>
            <person name="Cande W.Z."/>
            <person name="Fulton C."/>
            <person name="Rokhsar D.S."/>
            <person name="Dawson S.C."/>
        </authorList>
    </citation>
    <scope>NUCLEOTIDE SEQUENCE [LARGE SCALE GENOMIC DNA]</scope>
    <source>
        <strain evidence="10 11">NEG-M</strain>
    </source>
</reference>